<comment type="caution">
    <text evidence="1">The sequence shown here is derived from an EMBL/GenBank/DDBJ whole genome shotgun (WGS) entry which is preliminary data.</text>
</comment>
<proteinExistence type="predicted"/>
<sequence>MEVVTMDIRRRQRLPSLTFDSFLPARFQSVEEVQRSPLLLNQNNPFNWRLMEKRISYPHVLMEMAVSQPYWIPLKSALLLELSNRRWTMNRDPSFVQGETKKLKKDWKAKVVEGPKVIEVEQKVKGDMEANQETKTIVEDMNTITTGEVARTPALM</sequence>
<protein>
    <submittedName>
        <fullName evidence="1">Uncharacterized protein</fullName>
    </submittedName>
</protein>
<reference evidence="1 2" key="1">
    <citation type="journal article" date="2021" name="BMC Genomics">
        <title>Datura genome reveals duplications of psychoactive alkaloid biosynthetic genes and high mutation rate following tissue culture.</title>
        <authorList>
            <person name="Rajewski A."/>
            <person name="Carter-House D."/>
            <person name="Stajich J."/>
            <person name="Litt A."/>
        </authorList>
    </citation>
    <scope>NUCLEOTIDE SEQUENCE [LARGE SCALE GENOMIC DNA]</scope>
    <source>
        <strain evidence="1">AR-01</strain>
    </source>
</reference>
<dbReference type="EMBL" id="JACEIK010003751">
    <property type="protein sequence ID" value="MCD9642978.1"/>
    <property type="molecule type" value="Genomic_DNA"/>
</dbReference>
<dbReference type="Proteomes" id="UP000823775">
    <property type="component" value="Unassembled WGS sequence"/>
</dbReference>
<name>A0ABS8V7E4_DATST</name>
<evidence type="ECO:0000313" key="1">
    <source>
        <dbReference type="EMBL" id="MCD9642978.1"/>
    </source>
</evidence>
<gene>
    <name evidence="1" type="ORF">HAX54_030076</name>
</gene>
<organism evidence="1 2">
    <name type="scientific">Datura stramonium</name>
    <name type="common">Jimsonweed</name>
    <name type="synonym">Common thornapple</name>
    <dbReference type="NCBI Taxonomy" id="4076"/>
    <lineage>
        <taxon>Eukaryota</taxon>
        <taxon>Viridiplantae</taxon>
        <taxon>Streptophyta</taxon>
        <taxon>Embryophyta</taxon>
        <taxon>Tracheophyta</taxon>
        <taxon>Spermatophyta</taxon>
        <taxon>Magnoliopsida</taxon>
        <taxon>eudicotyledons</taxon>
        <taxon>Gunneridae</taxon>
        <taxon>Pentapetalae</taxon>
        <taxon>asterids</taxon>
        <taxon>lamiids</taxon>
        <taxon>Solanales</taxon>
        <taxon>Solanaceae</taxon>
        <taxon>Solanoideae</taxon>
        <taxon>Datureae</taxon>
        <taxon>Datura</taxon>
    </lineage>
</organism>
<accession>A0ABS8V7E4</accession>
<keyword evidence="2" id="KW-1185">Reference proteome</keyword>
<evidence type="ECO:0000313" key="2">
    <source>
        <dbReference type="Proteomes" id="UP000823775"/>
    </source>
</evidence>